<dbReference type="EMBL" id="NCVQ01000003">
    <property type="protein sequence ID" value="PWZ41706.1"/>
    <property type="molecule type" value="Genomic_DNA"/>
</dbReference>
<proteinExistence type="predicted"/>
<protein>
    <submittedName>
        <fullName evidence="1">Uncharacterized protein</fullName>
    </submittedName>
</protein>
<comment type="caution">
    <text evidence="1">The sequence shown here is derived from an EMBL/GenBank/DDBJ whole genome shotgun (WGS) entry which is preliminary data.</text>
</comment>
<name>A0A3L6G3V5_MAIZE</name>
<evidence type="ECO:0000313" key="1">
    <source>
        <dbReference type="EMBL" id="PWZ41706.1"/>
    </source>
</evidence>
<organism evidence="1">
    <name type="scientific">Zea mays</name>
    <name type="common">Maize</name>
    <dbReference type="NCBI Taxonomy" id="4577"/>
    <lineage>
        <taxon>Eukaryota</taxon>
        <taxon>Viridiplantae</taxon>
        <taxon>Streptophyta</taxon>
        <taxon>Embryophyta</taxon>
        <taxon>Tracheophyta</taxon>
        <taxon>Spermatophyta</taxon>
        <taxon>Magnoliopsida</taxon>
        <taxon>Liliopsida</taxon>
        <taxon>Poales</taxon>
        <taxon>Poaceae</taxon>
        <taxon>PACMAD clade</taxon>
        <taxon>Panicoideae</taxon>
        <taxon>Andropogonodae</taxon>
        <taxon>Andropogoneae</taxon>
        <taxon>Tripsacinae</taxon>
        <taxon>Zea</taxon>
    </lineage>
</organism>
<dbReference type="Proteomes" id="UP000251960">
    <property type="component" value="Chromosome 2"/>
</dbReference>
<reference evidence="1" key="1">
    <citation type="journal article" date="2018" name="Nat. Genet.">
        <title>Extensive intraspecific gene order and gene structural variations between Mo17 and other maize genomes.</title>
        <authorList>
            <person name="Sun S."/>
            <person name="Zhou Y."/>
            <person name="Chen J."/>
            <person name="Shi J."/>
            <person name="Zhao H."/>
            <person name="Zhao H."/>
            <person name="Song W."/>
            <person name="Zhang M."/>
            <person name="Cui Y."/>
            <person name="Dong X."/>
            <person name="Liu H."/>
            <person name="Ma X."/>
            <person name="Jiao Y."/>
            <person name="Wang B."/>
            <person name="Wei X."/>
            <person name="Stein J.C."/>
            <person name="Glaubitz J.C."/>
            <person name="Lu F."/>
            <person name="Yu G."/>
            <person name="Liang C."/>
            <person name="Fengler K."/>
            <person name="Li B."/>
            <person name="Rafalski A."/>
            <person name="Schnable P.S."/>
            <person name="Ware D.H."/>
            <person name="Buckler E.S."/>
            <person name="Lai J."/>
        </authorList>
    </citation>
    <scope>NUCLEOTIDE SEQUENCE [LARGE SCALE GENOMIC DNA]</scope>
    <source>
        <tissue evidence="1">Seedling</tissue>
    </source>
</reference>
<dbReference type="AlphaFoldDB" id="A0A3L6G3V5"/>
<accession>A0A3L6G3V5</accession>
<gene>
    <name evidence="1" type="ORF">Zm00014a_019594</name>
</gene>
<sequence length="24" mass="3089">MRCKMQMYEYNESSTRYFKYMLAN</sequence>